<proteinExistence type="predicted"/>
<name>A0ABQ0PQ28_9PROT</name>
<protein>
    <submittedName>
        <fullName evidence="1">Transposase</fullName>
    </submittedName>
</protein>
<gene>
    <name evidence="1" type="ORF">AA14337_0963</name>
</gene>
<reference evidence="1" key="1">
    <citation type="submission" date="2013-04" db="EMBL/GenBank/DDBJ databases">
        <title>The genome sequencing project of 58 acetic acid bacteria.</title>
        <authorList>
            <person name="Okamoto-Kainuma A."/>
            <person name="Ishikawa M."/>
            <person name="Umino S."/>
            <person name="Koizumi Y."/>
            <person name="Shiwa Y."/>
            <person name="Yoshikawa H."/>
            <person name="Matsutani M."/>
            <person name="Matsushita K."/>
        </authorList>
    </citation>
    <scope>NUCLEOTIDE SEQUENCE</scope>
    <source>
        <strain evidence="1">DSM 14337</strain>
    </source>
</reference>
<dbReference type="EMBL" id="BAPF01000014">
    <property type="protein sequence ID" value="GBQ77912.1"/>
    <property type="molecule type" value="Genomic_DNA"/>
</dbReference>
<sequence>MTPGQISDYTRAAAILDSLPPAEWMLADRGYDTDWFRDALKEKDQILYSRTEIPWRIDKI</sequence>
<keyword evidence="2" id="KW-1185">Reference proteome</keyword>
<evidence type="ECO:0000313" key="2">
    <source>
        <dbReference type="Proteomes" id="UP001065047"/>
    </source>
</evidence>
<accession>A0ABQ0PQ28</accession>
<comment type="caution">
    <text evidence="1">The sequence shown here is derived from an EMBL/GenBank/DDBJ whole genome shotgun (WGS) entry which is preliminary data.</text>
</comment>
<evidence type="ECO:0000313" key="1">
    <source>
        <dbReference type="EMBL" id="GBQ77912.1"/>
    </source>
</evidence>
<organism evidence="1 2">
    <name type="scientific">Acetobacter malorum DSM 14337</name>
    <dbReference type="NCBI Taxonomy" id="1307910"/>
    <lineage>
        <taxon>Bacteria</taxon>
        <taxon>Pseudomonadati</taxon>
        <taxon>Pseudomonadota</taxon>
        <taxon>Alphaproteobacteria</taxon>
        <taxon>Acetobacterales</taxon>
        <taxon>Acetobacteraceae</taxon>
        <taxon>Acetobacter</taxon>
    </lineage>
</organism>
<dbReference type="Proteomes" id="UP001065047">
    <property type="component" value="Unassembled WGS sequence"/>
</dbReference>